<dbReference type="PANTHER" id="PTHR11552">
    <property type="entry name" value="GLUCOSE-METHANOL-CHOLINE GMC OXIDOREDUCTASE"/>
    <property type="match status" value="1"/>
</dbReference>
<keyword evidence="3" id="KW-0274">FAD</keyword>
<feature type="domain" description="Glucose-methanol-choline oxidoreductase N-terminal" evidence="5">
    <location>
        <begin position="38"/>
        <end position="347"/>
    </location>
</feature>
<reference evidence="7" key="1">
    <citation type="journal article" date="2020" name="Stud. Mycol.">
        <title>101 Dothideomycetes genomes: a test case for predicting lifestyles and emergence of pathogens.</title>
        <authorList>
            <person name="Haridas S."/>
            <person name="Albert R."/>
            <person name="Binder M."/>
            <person name="Bloem J."/>
            <person name="Labutti K."/>
            <person name="Salamov A."/>
            <person name="Andreopoulos B."/>
            <person name="Baker S."/>
            <person name="Barry K."/>
            <person name="Bills G."/>
            <person name="Bluhm B."/>
            <person name="Cannon C."/>
            <person name="Castanera R."/>
            <person name="Culley D."/>
            <person name="Daum C."/>
            <person name="Ezra D."/>
            <person name="Gonzalez J."/>
            <person name="Henrissat B."/>
            <person name="Kuo A."/>
            <person name="Liang C."/>
            <person name="Lipzen A."/>
            <person name="Lutzoni F."/>
            <person name="Magnuson J."/>
            <person name="Mondo S."/>
            <person name="Nolan M."/>
            <person name="Ohm R."/>
            <person name="Pangilinan J."/>
            <person name="Park H.-J."/>
            <person name="Ramirez L."/>
            <person name="Alfaro M."/>
            <person name="Sun H."/>
            <person name="Tritt A."/>
            <person name="Yoshinaga Y."/>
            <person name="Zwiers L.-H."/>
            <person name="Turgeon B."/>
            <person name="Goodwin S."/>
            <person name="Spatafora J."/>
            <person name="Crous P."/>
            <person name="Grigoriev I."/>
        </authorList>
    </citation>
    <scope>NUCLEOTIDE SEQUENCE</scope>
    <source>
        <strain evidence="7">CBS 122681</strain>
    </source>
</reference>
<sequence>MRSSIHFTIALQLAGLVTAVPNGAVNPRGEQAQASNTYDYVIVGGGVTGLIVANRLTEDSKKSALVIEAGGADDNFNQRIPYGATLALNTSLLWADYVSDPEPELANKTWNVRVAEVLGGGSIVNGMMYDRGSAADYDAWEQLGNNGWGWAGMYPYFKKGTKFIPPPQKTAKEFNITWDPKAYGNGPLKLGISDFQYPDIKDYFAAFKGAGAHMALDGNNGEAYGASWYANTMNPETGERSQARNSYYEPVSSRPNLHVLLKTVATEVIFNGTGKSLTARGVTVTDKLSNTSRTVYAKKELVLAAGALNTVKLLQLSGVGPKSTLEAAGIVVKLAHDGVGANFQDHPYTFLGFNISNMSTPNPLSLTTDPAFNASAWAQYTANHTGPLTQARGNTLAMIPLPEVAPQSYKALAQQIDKMSPDAYLPSIYTGSKKLLAGVKAQRKALSTIFKSDKAAVVEYPFSASGSMILVGLEKPLSRGYVSINPANPQGPPKILYNALTNPIDKSVMAACVRYIRSVWARPELKKFELVETSPGAQYVSDEDIIEKMVELGSIWPTLAHPSGTCAMLPEDLGGCVSDKLLFYGVEKLSIVDASILPIIPSQHLQSTMYAVGEKAADIIKSRG</sequence>
<dbReference type="GO" id="GO:0016614">
    <property type="term" value="F:oxidoreductase activity, acting on CH-OH group of donors"/>
    <property type="evidence" value="ECO:0007669"/>
    <property type="project" value="InterPro"/>
</dbReference>
<feature type="active site" description="Proton acceptor" evidence="2">
    <location>
        <position position="604"/>
    </location>
</feature>
<dbReference type="Pfam" id="PF05199">
    <property type="entry name" value="GMC_oxred_C"/>
    <property type="match status" value="1"/>
</dbReference>
<dbReference type="PANTHER" id="PTHR11552:SF115">
    <property type="entry name" value="DEHYDROGENASE XPTC-RELATED"/>
    <property type="match status" value="1"/>
</dbReference>
<gene>
    <name evidence="7" type="ORF">K491DRAFT_775957</name>
</gene>
<dbReference type="GO" id="GO:0044550">
    <property type="term" value="P:secondary metabolite biosynthetic process"/>
    <property type="evidence" value="ECO:0007669"/>
    <property type="project" value="TreeGrafter"/>
</dbReference>
<evidence type="ECO:0000259" key="6">
    <source>
        <dbReference type="Pfam" id="PF05199"/>
    </source>
</evidence>
<dbReference type="SUPFAM" id="SSF54373">
    <property type="entry name" value="FAD-linked reductases, C-terminal domain"/>
    <property type="match status" value="1"/>
</dbReference>
<feature type="active site" description="Proton donor" evidence="2">
    <location>
        <position position="561"/>
    </location>
</feature>
<dbReference type="InterPro" id="IPR007867">
    <property type="entry name" value="GMC_OxRtase_C"/>
</dbReference>
<dbReference type="GO" id="GO:0050660">
    <property type="term" value="F:flavin adenine dinucleotide binding"/>
    <property type="evidence" value="ECO:0007669"/>
    <property type="project" value="InterPro"/>
</dbReference>
<dbReference type="SUPFAM" id="SSF51905">
    <property type="entry name" value="FAD/NAD(P)-binding domain"/>
    <property type="match status" value="1"/>
</dbReference>
<comment type="cofactor">
    <cofactor evidence="3">
        <name>FAD</name>
        <dbReference type="ChEBI" id="CHEBI:57692"/>
    </cofactor>
</comment>
<dbReference type="Gene3D" id="3.50.50.60">
    <property type="entry name" value="FAD/NAD(P)-binding domain"/>
    <property type="match status" value="1"/>
</dbReference>
<evidence type="ECO:0000259" key="5">
    <source>
        <dbReference type="Pfam" id="PF00732"/>
    </source>
</evidence>
<keyword evidence="4" id="KW-0732">Signal</keyword>
<feature type="chain" id="PRO_5025514607" evidence="4">
    <location>
        <begin position="20"/>
        <end position="624"/>
    </location>
</feature>
<organism evidence="7 8">
    <name type="scientific">Lophiostoma macrostomum CBS 122681</name>
    <dbReference type="NCBI Taxonomy" id="1314788"/>
    <lineage>
        <taxon>Eukaryota</taxon>
        <taxon>Fungi</taxon>
        <taxon>Dikarya</taxon>
        <taxon>Ascomycota</taxon>
        <taxon>Pezizomycotina</taxon>
        <taxon>Dothideomycetes</taxon>
        <taxon>Pleosporomycetidae</taxon>
        <taxon>Pleosporales</taxon>
        <taxon>Lophiostomataceae</taxon>
        <taxon>Lophiostoma</taxon>
    </lineage>
</organism>
<dbReference type="Gene3D" id="3.30.560.10">
    <property type="entry name" value="Glucose Oxidase, domain 3"/>
    <property type="match status" value="1"/>
</dbReference>
<dbReference type="AlphaFoldDB" id="A0A6A6TI14"/>
<dbReference type="InterPro" id="IPR036188">
    <property type="entry name" value="FAD/NAD-bd_sf"/>
</dbReference>
<evidence type="ECO:0000256" key="2">
    <source>
        <dbReference type="PIRSR" id="PIRSR000137-1"/>
    </source>
</evidence>
<keyword evidence="3" id="KW-0285">Flavoprotein</keyword>
<dbReference type="InterPro" id="IPR012132">
    <property type="entry name" value="GMC_OxRdtase"/>
</dbReference>
<evidence type="ECO:0000313" key="7">
    <source>
        <dbReference type="EMBL" id="KAF2658837.1"/>
    </source>
</evidence>
<name>A0A6A6TI14_9PLEO</name>
<keyword evidence="8" id="KW-1185">Reference proteome</keyword>
<dbReference type="Pfam" id="PF00732">
    <property type="entry name" value="GMC_oxred_N"/>
    <property type="match status" value="1"/>
</dbReference>
<feature type="signal peptide" evidence="4">
    <location>
        <begin position="1"/>
        <end position="19"/>
    </location>
</feature>
<evidence type="ECO:0000256" key="3">
    <source>
        <dbReference type="PIRSR" id="PIRSR000137-2"/>
    </source>
</evidence>
<evidence type="ECO:0000256" key="4">
    <source>
        <dbReference type="SAM" id="SignalP"/>
    </source>
</evidence>
<proteinExistence type="inferred from homology"/>
<dbReference type="EMBL" id="MU004311">
    <property type="protein sequence ID" value="KAF2658837.1"/>
    <property type="molecule type" value="Genomic_DNA"/>
</dbReference>
<feature type="binding site" evidence="3">
    <location>
        <position position="117"/>
    </location>
    <ligand>
        <name>FAD</name>
        <dbReference type="ChEBI" id="CHEBI:57692"/>
    </ligand>
</feature>
<comment type="similarity">
    <text evidence="1">Belongs to the GMC oxidoreductase family.</text>
</comment>
<dbReference type="OrthoDB" id="269227at2759"/>
<dbReference type="PIRSF" id="PIRSF000137">
    <property type="entry name" value="Alcohol_oxidase"/>
    <property type="match status" value="1"/>
</dbReference>
<feature type="domain" description="Glucose-methanol-choline oxidoreductase C-terminal" evidence="6">
    <location>
        <begin position="476"/>
        <end position="613"/>
    </location>
</feature>
<evidence type="ECO:0000313" key="8">
    <source>
        <dbReference type="Proteomes" id="UP000799324"/>
    </source>
</evidence>
<dbReference type="Proteomes" id="UP000799324">
    <property type="component" value="Unassembled WGS sequence"/>
</dbReference>
<protein>
    <submittedName>
        <fullName evidence="7">GMC oxidoreductase</fullName>
    </submittedName>
</protein>
<evidence type="ECO:0000256" key="1">
    <source>
        <dbReference type="ARBA" id="ARBA00010790"/>
    </source>
</evidence>
<dbReference type="InterPro" id="IPR000172">
    <property type="entry name" value="GMC_OxRdtase_N"/>
</dbReference>
<accession>A0A6A6TI14</accession>